<dbReference type="Pfam" id="PF00130">
    <property type="entry name" value="C1_1"/>
    <property type="match status" value="1"/>
</dbReference>
<dbReference type="EMBL" id="OV121142">
    <property type="protein sequence ID" value="CAH0549549.1"/>
    <property type="molecule type" value="Genomic_DNA"/>
</dbReference>
<dbReference type="FunFam" id="1.10.510.10:FF:000751">
    <property type="entry name" value="Non-specific serine/threonine protein kinase"/>
    <property type="match status" value="1"/>
</dbReference>
<feature type="domain" description="CNH" evidence="19">
    <location>
        <begin position="1488"/>
        <end position="1775"/>
    </location>
</feature>
<dbReference type="InterPro" id="IPR000961">
    <property type="entry name" value="AGC-kinase_C"/>
</dbReference>
<dbReference type="Pfam" id="PF00780">
    <property type="entry name" value="CNH"/>
    <property type="match status" value="1"/>
</dbReference>
<dbReference type="Gene3D" id="2.30.29.30">
    <property type="entry name" value="Pleckstrin-homology domain (PH domain)/Phosphotyrosine-binding domain (PTB)"/>
    <property type="match status" value="1"/>
</dbReference>
<feature type="coiled-coil region" evidence="15">
    <location>
        <begin position="420"/>
        <end position="506"/>
    </location>
</feature>
<dbReference type="GO" id="GO:0005737">
    <property type="term" value="C:cytoplasm"/>
    <property type="evidence" value="ECO:0007669"/>
    <property type="project" value="TreeGrafter"/>
</dbReference>
<feature type="domain" description="Phorbol-ester/DAG-type" evidence="18">
    <location>
        <begin position="1267"/>
        <end position="1316"/>
    </location>
</feature>
<dbReference type="Proteomes" id="UP001154078">
    <property type="component" value="Chromosome 11"/>
</dbReference>
<dbReference type="PROSITE" id="PS50219">
    <property type="entry name" value="CNH"/>
    <property type="match status" value="1"/>
</dbReference>
<evidence type="ECO:0000256" key="4">
    <source>
        <dbReference type="ARBA" id="ARBA00022679"/>
    </source>
</evidence>
<feature type="coiled-coil region" evidence="15">
    <location>
        <begin position="1184"/>
        <end position="1211"/>
    </location>
</feature>
<keyword evidence="10 14" id="KW-0067">ATP-binding</keyword>
<dbReference type="InterPro" id="IPR017441">
    <property type="entry name" value="Protein_kinase_ATP_BS"/>
</dbReference>
<dbReference type="SMART" id="SM00109">
    <property type="entry name" value="C1"/>
    <property type="match status" value="1"/>
</dbReference>
<dbReference type="SMART" id="SM00220">
    <property type="entry name" value="S_TKc"/>
    <property type="match status" value="1"/>
</dbReference>
<evidence type="ECO:0000256" key="12">
    <source>
        <dbReference type="ARBA" id="ARBA00047899"/>
    </source>
</evidence>
<organism evidence="21 22">
    <name type="scientific">Brassicogethes aeneus</name>
    <name type="common">Rape pollen beetle</name>
    <name type="synonym">Meligethes aeneus</name>
    <dbReference type="NCBI Taxonomy" id="1431903"/>
    <lineage>
        <taxon>Eukaryota</taxon>
        <taxon>Metazoa</taxon>
        <taxon>Ecdysozoa</taxon>
        <taxon>Arthropoda</taxon>
        <taxon>Hexapoda</taxon>
        <taxon>Insecta</taxon>
        <taxon>Pterygota</taxon>
        <taxon>Neoptera</taxon>
        <taxon>Endopterygota</taxon>
        <taxon>Coleoptera</taxon>
        <taxon>Polyphaga</taxon>
        <taxon>Cucujiformia</taxon>
        <taxon>Nitidulidae</taxon>
        <taxon>Meligethinae</taxon>
        <taxon>Brassicogethes</taxon>
    </lineage>
</organism>
<dbReference type="Gene3D" id="3.30.200.20">
    <property type="entry name" value="Phosphorylase Kinase, domain 1"/>
    <property type="match status" value="1"/>
</dbReference>
<evidence type="ECO:0000256" key="3">
    <source>
        <dbReference type="ARBA" id="ARBA00022553"/>
    </source>
</evidence>
<evidence type="ECO:0000259" key="18">
    <source>
        <dbReference type="PROSITE" id="PS50081"/>
    </source>
</evidence>
<dbReference type="SUPFAM" id="SSF50729">
    <property type="entry name" value="PH domain-like"/>
    <property type="match status" value="1"/>
</dbReference>
<dbReference type="Gene3D" id="3.30.60.20">
    <property type="match status" value="1"/>
</dbReference>
<evidence type="ECO:0000256" key="13">
    <source>
        <dbReference type="ARBA" id="ARBA00048679"/>
    </source>
</evidence>
<keyword evidence="4" id="KW-0808">Transferase</keyword>
<dbReference type="PROSITE" id="PS00479">
    <property type="entry name" value="ZF_DAG_PE_1"/>
    <property type="match status" value="1"/>
</dbReference>
<keyword evidence="22" id="KW-1185">Reference proteome</keyword>
<dbReference type="InterPro" id="IPR050839">
    <property type="entry name" value="Rho-assoc_Ser/Thr_Kinase"/>
</dbReference>
<proteinExistence type="predicted"/>
<keyword evidence="5" id="KW-0479">Metal-binding</keyword>
<dbReference type="Pfam" id="PF00069">
    <property type="entry name" value="Pkinase"/>
    <property type="match status" value="1"/>
</dbReference>
<dbReference type="PANTHER" id="PTHR22988:SF71">
    <property type="entry name" value="CITRON RHO-INTERACTING KINASE"/>
    <property type="match status" value="1"/>
</dbReference>
<evidence type="ECO:0000256" key="7">
    <source>
        <dbReference type="ARBA" id="ARBA00022771"/>
    </source>
</evidence>
<comment type="catalytic activity">
    <reaction evidence="12">
        <text>L-threonyl-[protein] + ATP = O-phospho-L-threonyl-[protein] + ADP + H(+)</text>
        <dbReference type="Rhea" id="RHEA:46608"/>
        <dbReference type="Rhea" id="RHEA-COMP:11060"/>
        <dbReference type="Rhea" id="RHEA-COMP:11605"/>
        <dbReference type="ChEBI" id="CHEBI:15378"/>
        <dbReference type="ChEBI" id="CHEBI:30013"/>
        <dbReference type="ChEBI" id="CHEBI:30616"/>
        <dbReference type="ChEBI" id="CHEBI:61977"/>
        <dbReference type="ChEBI" id="CHEBI:456216"/>
        <dbReference type="EC" id="2.7.11.1"/>
    </reaction>
</comment>
<keyword evidence="6 14" id="KW-0547">Nucleotide-binding</keyword>
<feature type="domain" description="PH" evidence="16">
    <location>
        <begin position="1353"/>
        <end position="1471"/>
    </location>
</feature>
<dbReference type="PROSITE" id="PS00108">
    <property type="entry name" value="PROTEIN_KINASE_ST"/>
    <property type="match status" value="1"/>
</dbReference>
<dbReference type="PROSITE" id="PS50003">
    <property type="entry name" value="PH_DOMAIN"/>
    <property type="match status" value="1"/>
</dbReference>
<sequence>MEASKDAISVRVARINSNIVGKAKNKERSGILTREALLDTLQVLYDECTIEQLQKYDANIAKFAEKYKQALKEIKQLRVNITDFEIKNVIGRGHFGEVHMVKEKQTGDVYAMKTIRKSDVKGSYEEERNIMAFGHSPWLTLLQYAFQDQTYLFFVMEYHPGGDLLGLLYRQGGTLPESAATFYIAELVLALADLHSMGYVHRDVKPDNLLLDRCGHLKLADFGSAAKINEQGFVTESPPVGTPDYIAPEVLQSLENNKKNAGAGYGVCCDFWSLGVLAYELTIGNTPFAGQNTTSIYGKIMNHSNHLKFPPDVTLSQAYVSFIKGLVTDQQKRLNAKQIKSHVLFKNTRFENLLNEVPPYVPKILSADDTSNFSDVQSKKKTPSVENFKKRTQFTGKNLPFVGFTFTHDPDEFENPYGNLMIKDEAVKNLKSEVTSLQKKLIRNEENAQQKKSMETKFQEKCRKLETLESLRDQLERDIANNIAECTALKRTLELERKDRVELERKALELIKSAKTKWEGAEKVKIDGMALEIEQQKVKIAELTATNKMLNDQLKRALQSEGAHRESLETVHNLSRRSVVGLESRLERITSDSQNAIHDLQSKLSREIFAKLSLEKELRKLKDSYADLTKKLETSLDENKNLGEKLKENENQVAKIAEKLKEMEKLTTQIKTYKNRVTDLQNTIDNGQKIVKDFENKLTLLKMDNKNLEEQNKLCDSQRNELNKKIREIESQLVEEQDKNASLKTKIKESENSVTESQELREFRTKLWRMEKEFSNCKIDKRIVERELKEAQEEIKTLTEKISKFDEKVSETKKSSETALLEMSRINEDISLELMKMKDSYRNLQEKLENERKKSDDEETIIKELKKICQNGNEKIASMNREIATLEMEKKNMENHVRKNESEKARLLDLVDNLQKEKSELFNNLEKSNREIKNIQLNLEALREASTLLENQVIEYERIIKSFEEKESSLNSNTEKLIKDLCNAKTEIQEAKKLANEQKSLKLLAETKVKRCNEDVQCLQGECKSYKEQCVEYKKYSTQLSEELTMAEEKIADLEMTAKTLERQNKDCHRENNILKEELTDHLTKINSSKEHNYKLNHQLRDVQESRSVLAQQLQELERIFAEKINYYKERELKAEATIGQQIKLIDYLQTKIDENSQKKRTISDRLFGSSKKENHPPIMAMNYKDLEQQLSKERSNSRKLQEEIFRLKAEATSNATDRCTPKVERHRSEVANSKIREAMREIVNSPGHQKEMLRQNSSKRMHHNIPHRFESKMCSKPTQCAQCGNQVMLGRHVSTCTECHVHVHAGCAQALPRTCGLPHAFAEHFRESLTKLSVEKESANGRNEESRAGCGPVQHEGWIKIPSKSNTWEKRYASLSENYITVYSEPPSPSCPSTPLEQFELKPEDTFGRVILEPLASEIDVPVASSDLPFIIKVEVGPKTTCWPPKNFVLMTLSAQETDKWYNALQNAYQDDQAAQKPTTILTLPDGITVNCITDLTENIKILGTDKGLYSYHNETLLHIDGPTSVQQIATAAGTNCVAMIVNQKSVVISCDLNHLINLTQCASCTKPALKHQNVKVNGLTGFQFLNGSSNAKQHKIAVATVKQLVILTYDFEVGEFVAERVLDTAEPISCALFTDNTIIVGADKFFEIDLSTYEAEEFLDVSDAKLKHAAKCHKMGSFPLSVVETNKNPREYLLCFNEFSIFVDEYGRSSRSYDLKSTLLPLAFHHVKPYLFISQFNGVELLNIPEHSDETVKIITRLDVGKMSYLGGNKKGVYVVQNNAIKYVDIKMLLQADDDSLLASESAENSGSDRFSFTSSMVQSLDGNVSDDEADKVKKVTFCRTEM</sequence>
<evidence type="ECO:0000256" key="8">
    <source>
        <dbReference type="ARBA" id="ARBA00022777"/>
    </source>
</evidence>
<dbReference type="PROSITE" id="PS50011">
    <property type="entry name" value="PROTEIN_KINASE_DOM"/>
    <property type="match status" value="1"/>
</dbReference>
<evidence type="ECO:0000259" key="16">
    <source>
        <dbReference type="PROSITE" id="PS50003"/>
    </source>
</evidence>
<dbReference type="InterPro" id="IPR001180">
    <property type="entry name" value="CNH_dom"/>
</dbReference>
<dbReference type="PROSITE" id="PS51285">
    <property type="entry name" value="AGC_KINASE_CTER"/>
    <property type="match status" value="1"/>
</dbReference>
<evidence type="ECO:0000256" key="6">
    <source>
        <dbReference type="ARBA" id="ARBA00022741"/>
    </source>
</evidence>
<keyword evidence="3" id="KW-0597">Phosphoprotein</keyword>
<keyword evidence="9" id="KW-0862">Zinc</keyword>
<dbReference type="SUPFAM" id="SSF57889">
    <property type="entry name" value="Cysteine-rich domain"/>
    <property type="match status" value="1"/>
</dbReference>
<evidence type="ECO:0000256" key="5">
    <source>
        <dbReference type="ARBA" id="ARBA00022723"/>
    </source>
</evidence>
<dbReference type="CDD" id="cd20814">
    <property type="entry name" value="CRIK"/>
    <property type="match status" value="1"/>
</dbReference>
<feature type="binding site" evidence="14">
    <location>
        <position position="117"/>
    </location>
    <ligand>
        <name>ATP</name>
        <dbReference type="ChEBI" id="CHEBI:30616"/>
    </ligand>
</feature>
<dbReference type="GO" id="GO:0000281">
    <property type="term" value="P:mitotic cytokinesis"/>
    <property type="evidence" value="ECO:0007669"/>
    <property type="project" value="TreeGrafter"/>
</dbReference>
<comment type="catalytic activity">
    <reaction evidence="13">
        <text>L-seryl-[protein] + ATP = O-phospho-L-seryl-[protein] + ADP + H(+)</text>
        <dbReference type="Rhea" id="RHEA:17989"/>
        <dbReference type="Rhea" id="RHEA-COMP:9863"/>
        <dbReference type="Rhea" id="RHEA-COMP:11604"/>
        <dbReference type="ChEBI" id="CHEBI:15378"/>
        <dbReference type="ChEBI" id="CHEBI:29999"/>
        <dbReference type="ChEBI" id="CHEBI:30616"/>
        <dbReference type="ChEBI" id="CHEBI:83421"/>
        <dbReference type="ChEBI" id="CHEBI:456216"/>
        <dbReference type="EC" id="2.7.11.1"/>
    </reaction>
</comment>
<dbReference type="EC" id="2.7.11.1" evidence="1"/>
<keyword evidence="11 15" id="KW-0175">Coiled coil</keyword>
<dbReference type="Pfam" id="PF00169">
    <property type="entry name" value="PH"/>
    <property type="match status" value="1"/>
</dbReference>
<evidence type="ECO:0000259" key="19">
    <source>
        <dbReference type="PROSITE" id="PS50219"/>
    </source>
</evidence>
<accession>A0A9P0FE83</accession>
<evidence type="ECO:0000256" key="11">
    <source>
        <dbReference type="ARBA" id="ARBA00023054"/>
    </source>
</evidence>
<feature type="coiled-coil region" evidence="15">
    <location>
        <begin position="533"/>
        <end position="560"/>
    </location>
</feature>
<feature type="domain" description="Protein kinase" evidence="17">
    <location>
        <begin position="84"/>
        <end position="345"/>
    </location>
</feature>
<evidence type="ECO:0000259" key="17">
    <source>
        <dbReference type="PROSITE" id="PS50011"/>
    </source>
</evidence>
<gene>
    <name evidence="21" type="ORF">MELIAE_LOCUS2662</name>
</gene>
<dbReference type="InterPro" id="IPR046349">
    <property type="entry name" value="C1-like_sf"/>
</dbReference>
<feature type="domain" description="AGC-kinase C-terminal" evidence="20">
    <location>
        <begin position="346"/>
        <end position="416"/>
    </location>
</feature>
<feature type="coiled-coil region" evidence="15">
    <location>
        <begin position="53"/>
        <end position="87"/>
    </location>
</feature>
<dbReference type="InterPro" id="IPR008271">
    <property type="entry name" value="Ser/Thr_kinase_AS"/>
</dbReference>
<name>A0A9P0FE83_BRAAE</name>
<keyword evidence="8" id="KW-0418">Kinase</keyword>
<dbReference type="PROSITE" id="PS50081">
    <property type="entry name" value="ZF_DAG_PE_2"/>
    <property type="match status" value="1"/>
</dbReference>
<dbReference type="GO" id="GO:0008270">
    <property type="term" value="F:zinc ion binding"/>
    <property type="evidence" value="ECO:0007669"/>
    <property type="project" value="UniProtKB-KW"/>
</dbReference>
<protein>
    <recommendedName>
        <fullName evidence="1">non-specific serine/threonine protein kinase</fullName>
        <ecNumber evidence="1">2.7.11.1</ecNumber>
    </recommendedName>
</protein>
<dbReference type="Gene3D" id="1.20.5.340">
    <property type="match status" value="1"/>
</dbReference>
<evidence type="ECO:0000256" key="2">
    <source>
        <dbReference type="ARBA" id="ARBA00022527"/>
    </source>
</evidence>
<dbReference type="OrthoDB" id="5919042at2759"/>
<feature type="coiled-coil region" evidence="15">
    <location>
        <begin position="611"/>
        <end position="1120"/>
    </location>
</feature>
<dbReference type="GO" id="GO:0031032">
    <property type="term" value="P:actomyosin structure organization"/>
    <property type="evidence" value="ECO:0007669"/>
    <property type="project" value="TreeGrafter"/>
</dbReference>
<dbReference type="GO" id="GO:0005524">
    <property type="term" value="F:ATP binding"/>
    <property type="evidence" value="ECO:0007669"/>
    <property type="project" value="UniProtKB-UniRule"/>
</dbReference>
<evidence type="ECO:0000256" key="14">
    <source>
        <dbReference type="PROSITE-ProRule" id="PRU10141"/>
    </source>
</evidence>
<dbReference type="GO" id="GO:0004674">
    <property type="term" value="F:protein serine/threonine kinase activity"/>
    <property type="evidence" value="ECO:0007669"/>
    <property type="project" value="UniProtKB-KW"/>
</dbReference>
<dbReference type="Gene3D" id="1.10.510.10">
    <property type="entry name" value="Transferase(Phosphotransferase) domain 1"/>
    <property type="match status" value="1"/>
</dbReference>
<dbReference type="PROSITE" id="PS00107">
    <property type="entry name" value="PROTEIN_KINASE_ATP"/>
    <property type="match status" value="1"/>
</dbReference>
<keyword evidence="2" id="KW-0723">Serine/threonine-protein kinase</keyword>
<dbReference type="InterPro" id="IPR002219">
    <property type="entry name" value="PKC_DAG/PE"/>
</dbReference>
<evidence type="ECO:0000313" key="22">
    <source>
        <dbReference type="Proteomes" id="UP001154078"/>
    </source>
</evidence>
<dbReference type="InterPro" id="IPR000719">
    <property type="entry name" value="Prot_kinase_dom"/>
</dbReference>
<evidence type="ECO:0000256" key="1">
    <source>
        <dbReference type="ARBA" id="ARBA00012513"/>
    </source>
</evidence>
<reference evidence="21" key="1">
    <citation type="submission" date="2021-12" db="EMBL/GenBank/DDBJ databases">
        <authorList>
            <person name="King R."/>
        </authorList>
    </citation>
    <scope>NUCLEOTIDE SEQUENCE</scope>
</reference>
<dbReference type="GO" id="GO:0015629">
    <property type="term" value="C:actin cytoskeleton"/>
    <property type="evidence" value="ECO:0007669"/>
    <property type="project" value="TreeGrafter"/>
</dbReference>
<dbReference type="PANTHER" id="PTHR22988">
    <property type="entry name" value="MYOTONIC DYSTROPHY S/T KINASE-RELATED"/>
    <property type="match status" value="1"/>
</dbReference>
<dbReference type="SMART" id="SM00036">
    <property type="entry name" value="CNH"/>
    <property type="match status" value="1"/>
</dbReference>
<dbReference type="InterPro" id="IPR001849">
    <property type="entry name" value="PH_domain"/>
</dbReference>
<dbReference type="InterPro" id="IPR011993">
    <property type="entry name" value="PH-like_dom_sf"/>
</dbReference>
<evidence type="ECO:0000313" key="21">
    <source>
        <dbReference type="EMBL" id="CAH0549549.1"/>
    </source>
</evidence>
<evidence type="ECO:0000259" key="20">
    <source>
        <dbReference type="PROSITE" id="PS51285"/>
    </source>
</evidence>
<evidence type="ECO:0000256" key="15">
    <source>
        <dbReference type="SAM" id="Coils"/>
    </source>
</evidence>
<evidence type="ECO:0000256" key="9">
    <source>
        <dbReference type="ARBA" id="ARBA00022833"/>
    </source>
</evidence>
<dbReference type="InterPro" id="IPR011009">
    <property type="entry name" value="Kinase-like_dom_sf"/>
</dbReference>
<keyword evidence="7" id="KW-0863">Zinc-finger</keyword>
<dbReference type="SMART" id="SM00233">
    <property type="entry name" value="PH"/>
    <property type="match status" value="1"/>
</dbReference>
<dbReference type="SMART" id="SM00133">
    <property type="entry name" value="S_TK_X"/>
    <property type="match status" value="1"/>
</dbReference>
<evidence type="ECO:0000256" key="10">
    <source>
        <dbReference type="ARBA" id="ARBA00022840"/>
    </source>
</evidence>
<dbReference type="SUPFAM" id="SSF56112">
    <property type="entry name" value="Protein kinase-like (PK-like)"/>
    <property type="match status" value="1"/>
</dbReference>